<dbReference type="PANTHER" id="PTHR47447">
    <property type="entry name" value="OS03G0856100 PROTEIN"/>
    <property type="match status" value="1"/>
</dbReference>
<protein>
    <recommendedName>
        <fullName evidence="6">PROP1-like PPR domain-containing protein</fullName>
    </recommendedName>
</protein>
<comment type="function">
    <text evidence="3">Regulates mitochondrial small subunit maturation by controlling 15S rRNA 5'-end processing. Localizes to the 5' precursor of the 15S rRNA in a position that is subsequently occupied by mS47 in the mature yeast mtSSU. Uses structure and sequence-specific RNA recognition, binding to a single-stranded region of the precursor and specifically recognizing bases -6 to -1. The exchange of Ccm1 for mS47 is coupled to the irreversible removal of precursor rRNA that is accompanied by conformational changes of the mitoribosomal proteins uS5m and mS26. These conformational changes signal completion of 5'-end rRNA processing through protection of the mature 5'-end of the 15S rRNA and stabilization of mS47. The removal of the 5' precursor together with the dissociation of Ccm1 may be catalyzed by the 5'-3' exoribonuclease Pet127. Involved in the specific removal of group I introns in mitochondrial encoded transcripts.</text>
</comment>
<evidence type="ECO:0000256" key="5">
    <source>
        <dbReference type="PROSITE-ProRule" id="PRU00708"/>
    </source>
</evidence>
<feature type="repeat" description="PPR" evidence="5">
    <location>
        <begin position="334"/>
        <end position="368"/>
    </location>
</feature>
<dbReference type="Gene3D" id="1.25.40.10">
    <property type="entry name" value="Tetratricopeptide repeat domain"/>
    <property type="match status" value="4"/>
</dbReference>
<dbReference type="InterPro" id="IPR011990">
    <property type="entry name" value="TPR-like_helical_dom_sf"/>
</dbReference>
<dbReference type="InterPro" id="IPR002885">
    <property type="entry name" value="PPR_rpt"/>
</dbReference>
<comment type="caution">
    <text evidence="7">The sequence shown here is derived from an EMBL/GenBank/DDBJ whole genome shotgun (WGS) entry which is preliminary data.</text>
</comment>
<dbReference type="PROSITE" id="PS51375">
    <property type="entry name" value="PPR"/>
    <property type="match status" value="3"/>
</dbReference>
<evidence type="ECO:0000313" key="7">
    <source>
        <dbReference type="EMBL" id="KAJ1953365.1"/>
    </source>
</evidence>
<keyword evidence="2" id="KW-0677">Repeat</keyword>
<evidence type="ECO:0000256" key="1">
    <source>
        <dbReference type="ARBA" id="ARBA00006192"/>
    </source>
</evidence>
<sequence length="621" mass="70991">MGEDLPQPTDVSFGTVVNDMVHADKLDLLPAIHQRWKASGIPPTDQLGTAFALGFSMIGEVALGSQWVDTVLERYQTLDVITYNRLIRACAFMEQFDKAYTIFERRAWPTKQVNPRTFYTLLNACSLSDLSRIDLTRTRKVVFQLHQYWQRTEFPWNAYVATKFIQAFSVLNEPTRASELLEKTLELLMDTATVDQINTLLTAFGKLGNVGAAQLLYRFMCQTSRIQFNEKTYVALAQVCEHRRSTLDPTMLWQEYLKRTPSPSIDILNRFLICFQRRGEPWHMDTLLEALVQEKLTPNTVTYGIQISRCCNRGRLTQAYELLAEMKTRGVEPSLTIYNKLISVEAKAGNIAQTEVLLRRITEQGLSPSPFTYSAVMTGFQTVGRFADAYQVYKTVRSQGVPMDERLFNNGIAVCLQNGQLEEAMGLGDELVDRLGTMSSITFTMFLDQIQRPSQLDTLQAIRKWLDQSQVSRPDAMLYRKLILAYGRVDQLTQAFDVWDTLCRSNFIVENQLCSALLWAVIRTGAPLETLANTLQQIHQYNPRLVQTPLLNTLMQLFSDAKEPDRAYWVFEMLFSRFQCQPTLQTMALLKDVAYQFDRPDIAQAARLLAKLEYPTLAFSS</sequence>
<evidence type="ECO:0000313" key="8">
    <source>
        <dbReference type="Proteomes" id="UP001150925"/>
    </source>
</evidence>
<comment type="similarity">
    <text evidence="1">Belongs to the CCM1 family.</text>
</comment>
<feature type="domain" description="PROP1-like PPR" evidence="6">
    <location>
        <begin position="316"/>
        <end position="437"/>
    </location>
</feature>
<dbReference type="OrthoDB" id="185373at2759"/>
<dbReference type="Pfam" id="PF01535">
    <property type="entry name" value="PPR"/>
    <property type="match status" value="1"/>
</dbReference>
<feature type="repeat" description="PPR" evidence="5">
    <location>
        <begin position="369"/>
        <end position="403"/>
    </location>
</feature>
<dbReference type="PANTHER" id="PTHR47447:SF17">
    <property type="entry name" value="OS12G0638900 PROTEIN"/>
    <property type="match status" value="1"/>
</dbReference>
<gene>
    <name evidence="7" type="ORF">IWQ62_006007</name>
</gene>
<dbReference type="InterPro" id="IPR033443">
    <property type="entry name" value="PROP1-like_PPR_dom"/>
</dbReference>
<dbReference type="Pfam" id="PF17177">
    <property type="entry name" value="PPR_long"/>
    <property type="match status" value="1"/>
</dbReference>
<proteinExistence type="inferred from homology"/>
<dbReference type="EMBL" id="JANBPY010002895">
    <property type="protein sequence ID" value="KAJ1953365.1"/>
    <property type="molecule type" value="Genomic_DNA"/>
</dbReference>
<reference evidence="7" key="1">
    <citation type="submission" date="2022-07" db="EMBL/GenBank/DDBJ databases">
        <title>Phylogenomic reconstructions and comparative analyses of Kickxellomycotina fungi.</title>
        <authorList>
            <person name="Reynolds N.K."/>
            <person name="Stajich J.E."/>
            <person name="Barry K."/>
            <person name="Grigoriev I.V."/>
            <person name="Crous P."/>
            <person name="Smith M.E."/>
        </authorList>
    </citation>
    <scope>NUCLEOTIDE SEQUENCE</scope>
    <source>
        <strain evidence="7">RSA 1196</strain>
    </source>
</reference>
<accession>A0A9W8AL58</accession>
<comment type="subunit">
    <text evidence="4">Binds to mitochondrial small subunit 15S rRNA.</text>
</comment>
<evidence type="ECO:0000259" key="6">
    <source>
        <dbReference type="Pfam" id="PF17177"/>
    </source>
</evidence>
<keyword evidence="8" id="KW-1185">Reference proteome</keyword>
<name>A0A9W8AL58_9FUNG</name>
<evidence type="ECO:0000256" key="2">
    <source>
        <dbReference type="ARBA" id="ARBA00022737"/>
    </source>
</evidence>
<dbReference type="NCBIfam" id="TIGR00756">
    <property type="entry name" value="PPR"/>
    <property type="match status" value="1"/>
</dbReference>
<evidence type="ECO:0000256" key="4">
    <source>
        <dbReference type="ARBA" id="ARBA00044511"/>
    </source>
</evidence>
<dbReference type="AlphaFoldDB" id="A0A9W8AL58"/>
<dbReference type="Proteomes" id="UP001150925">
    <property type="component" value="Unassembled WGS sequence"/>
</dbReference>
<feature type="repeat" description="PPR" evidence="5">
    <location>
        <begin position="299"/>
        <end position="333"/>
    </location>
</feature>
<evidence type="ECO:0000256" key="3">
    <source>
        <dbReference type="ARBA" id="ARBA00044493"/>
    </source>
</evidence>
<organism evidence="7 8">
    <name type="scientific">Dispira parvispora</name>
    <dbReference type="NCBI Taxonomy" id="1520584"/>
    <lineage>
        <taxon>Eukaryota</taxon>
        <taxon>Fungi</taxon>
        <taxon>Fungi incertae sedis</taxon>
        <taxon>Zoopagomycota</taxon>
        <taxon>Kickxellomycotina</taxon>
        <taxon>Dimargaritomycetes</taxon>
        <taxon>Dimargaritales</taxon>
        <taxon>Dimargaritaceae</taxon>
        <taxon>Dispira</taxon>
    </lineage>
</organism>